<organism evidence="1 2">
    <name type="scientific">Fusobacterium ulcerans</name>
    <dbReference type="NCBI Taxonomy" id="861"/>
    <lineage>
        <taxon>Bacteria</taxon>
        <taxon>Fusobacteriati</taxon>
        <taxon>Fusobacteriota</taxon>
        <taxon>Fusobacteriia</taxon>
        <taxon>Fusobacteriales</taxon>
        <taxon>Fusobacteriaceae</taxon>
        <taxon>Fusobacterium</taxon>
    </lineage>
</organism>
<dbReference type="GeneID" id="78455212"/>
<reference evidence="1 2" key="1">
    <citation type="submission" date="2018-06" db="EMBL/GenBank/DDBJ databases">
        <authorList>
            <consortium name="Pathogen Informatics"/>
            <person name="Doyle S."/>
        </authorList>
    </citation>
    <scope>NUCLEOTIDE SEQUENCE [LARGE SCALE GENOMIC DNA]</scope>
    <source>
        <strain evidence="1 2">NCTC12112</strain>
    </source>
</reference>
<name>A0AAX1TRE0_9FUSO</name>
<protein>
    <submittedName>
        <fullName evidence="1">Uncharacterized protein</fullName>
    </submittedName>
</protein>
<proteinExistence type="predicted"/>
<dbReference type="RefSeq" id="WP_005976062.1">
    <property type="nucleotide sequence ID" value="NZ_BAABXY010000001.1"/>
</dbReference>
<dbReference type="Proteomes" id="UP000249008">
    <property type="component" value="Chromosome 1"/>
</dbReference>
<gene>
    <name evidence="1" type="ORF">NCTC12112_00623</name>
</gene>
<evidence type="ECO:0000313" key="2">
    <source>
        <dbReference type="Proteomes" id="UP000249008"/>
    </source>
</evidence>
<evidence type="ECO:0000313" key="1">
    <source>
        <dbReference type="EMBL" id="SQJ00297.1"/>
    </source>
</evidence>
<dbReference type="EMBL" id="LS483487">
    <property type="protein sequence ID" value="SQJ00297.1"/>
    <property type="molecule type" value="Genomic_DNA"/>
</dbReference>
<dbReference type="KEGG" id="ful:C4N20_10340"/>
<accession>A0AAX1TRE0</accession>
<sequence length="67" mass="7588">MPYYVIDLEKNNDGYNVVHSTKCNSRIKATQTKSLDWFPDGTSAINFAKNQGYNAVGCECCHRKNDI</sequence>
<dbReference type="AlphaFoldDB" id="A0AAX1TRE0"/>